<reference evidence="1 2" key="1">
    <citation type="submission" date="2014-03" db="EMBL/GenBank/DDBJ databases">
        <title>Draft Genome Sequences of 13 Willow Endophytes.</title>
        <authorList>
            <person name="Gan H.Y."/>
            <person name="Gan H.M."/>
            <person name="Savka M.A."/>
            <person name="Hudson A.O."/>
        </authorList>
    </citation>
    <scope>NUCLEOTIDE SEQUENCE [LARGE SCALE GENOMIC DNA]</scope>
    <source>
        <strain evidence="1 2">RIT293</strain>
    </source>
</reference>
<name>A0A031G1C9_9MICO</name>
<dbReference type="RefSeq" id="WP_036308846.1">
    <property type="nucleotide sequence ID" value="NZ_JFYO01000001.1"/>
</dbReference>
<accession>A0A031G1C9</accession>
<dbReference type="PATRIC" id="fig|273677.3.peg.281"/>
<evidence type="ECO:0000313" key="1">
    <source>
        <dbReference type="EMBL" id="EZP29670.1"/>
    </source>
</evidence>
<proteinExistence type="predicted"/>
<sequence length="412" mass="43205">MDPVTLELPPALRELTLTEAPFAGVLRAGEPLTVWVDAADFTASPAWSAVGVEHILAPVDAAGTPDGPQILLPHCPIRLEDVVRDPALSPGALVTMVVSALRGAAEADRLGAQSGSWWVTAEGRPVLALTGSPDWRQGTVGLLRELTSTNSALRDALHRAADAVEDPRRLLRETEEIESALFAAADPEPLPTERHDASSIVPVRARTAGGQAARAGFAGTVRDLIGRLVDIGIADRVSGIIAVLPRSRVKKQRARKTTTNRRRIVLVAAGAATAVILVGALWPAEDADRPAVAVEGARSATSAPTDTKQVTPTASAALGDQGPADIVTAARHLVDAMGECTGETCRGELWEDPATAGELSAASGDYGVEVVDEYGGAAAVRVVGTDLTQVMVMVRAKERWLVREVYDLADQP</sequence>
<dbReference type="Proteomes" id="UP000024001">
    <property type="component" value="Unassembled WGS sequence"/>
</dbReference>
<organism evidence="1 2">
    <name type="scientific">Microbacterium oleivorans</name>
    <dbReference type="NCBI Taxonomy" id="273677"/>
    <lineage>
        <taxon>Bacteria</taxon>
        <taxon>Bacillati</taxon>
        <taxon>Actinomycetota</taxon>
        <taxon>Actinomycetes</taxon>
        <taxon>Micrococcales</taxon>
        <taxon>Microbacteriaceae</taxon>
        <taxon>Microbacterium</taxon>
    </lineage>
</organism>
<protein>
    <submittedName>
        <fullName evidence="1">5'-nucleotidase/2',3'-cyclic phosphodiesterase</fullName>
    </submittedName>
</protein>
<dbReference type="AlphaFoldDB" id="A0A031G1C9"/>
<evidence type="ECO:0000313" key="2">
    <source>
        <dbReference type="Proteomes" id="UP000024001"/>
    </source>
</evidence>
<dbReference type="EMBL" id="JFYO01000001">
    <property type="protein sequence ID" value="EZP29670.1"/>
    <property type="molecule type" value="Genomic_DNA"/>
</dbReference>
<keyword evidence="2" id="KW-1185">Reference proteome</keyword>
<comment type="caution">
    <text evidence="1">The sequence shown here is derived from an EMBL/GenBank/DDBJ whole genome shotgun (WGS) entry which is preliminary data.</text>
</comment>
<gene>
    <name evidence="1" type="ORF">BW34_00290</name>
</gene>